<evidence type="ECO:0000256" key="2">
    <source>
        <dbReference type="ARBA" id="ARBA00022598"/>
    </source>
</evidence>
<dbReference type="AlphaFoldDB" id="A0A1V6N0Y7"/>
<dbReference type="GO" id="GO:0005524">
    <property type="term" value="F:ATP binding"/>
    <property type="evidence" value="ECO:0007669"/>
    <property type="project" value="UniProtKB-UniRule"/>
</dbReference>
<dbReference type="Proteomes" id="UP000191661">
    <property type="component" value="Unassembled WGS sequence"/>
</dbReference>
<evidence type="ECO:0000256" key="8">
    <source>
        <dbReference type="HAMAP-Rule" id="MF_00193"/>
    </source>
</evidence>
<organism evidence="12 13">
    <name type="scientific">Methanobrevibacter arboriphilus JCM 13429 = DSM 1125</name>
    <dbReference type="NCBI Taxonomy" id="1300164"/>
    <lineage>
        <taxon>Archaea</taxon>
        <taxon>Methanobacteriati</taxon>
        <taxon>Methanobacteriota</taxon>
        <taxon>Methanomada group</taxon>
        <taxon>Methanobacteria</taxon>
        <taxon>Methanobacteriales</taxon>
        <taxon>Methanobacteriaceae</taxon>
        <taxon>Methanobrevibacter</taxon>
    </lineage>
</organism>
<keyword evidence="2 8" id="KW-0436">Ligase</keyword>
<dbReference type="InterPro" id="IPR022310">
    <property type="entry name" value="NAD/GMP_synthase"/>
</dbReference>
<feature type="binding site" description="in other chain" evidence="8">
    <location>
        <position position="143"/>
    </location>
    <ligand>
        <name>deamido-NAD(+)</name>
        <dbReference type="ChEBI" id="CHEBI:58437"/>
        <note>ligand shared between two neighboring subunits</note>
    </ligand>
</feature>
<keyword evidence="6 8" id="KW-0460">Magnesium</keyword>
<feature type="binding site" evidence="8">
    <location>
        <position position="40"/>
    </location>
    <ligand>
        <name>Mg(2+)</name>
        <dbReference type="ChEBI" id="CHEBI:18420"/>
    </ligand>
</feature>
<dbReference type="SUPFAM" id="SSF52402">
    <property type="entry name" value="Adenine nucleotide alpha hydrolases-like"/>
    <property type="match status" value="1"/>
</dbReference>
<dbReference type="UniPathway" id="UPA00253">
    <property type="reaction ID" value="UER00333"/>
</dbReference>
<dbReference type="PANTHER" id="PTHR23090:SF9">
    <property type="entry name" value="GLUTAMINE-DEPENDENT NAD(+) SYNTHETASE"/>
    <property type="match status" value="1"/>
</dbReference>
<evidence type="ECO:0000256" key="4">
    <source>
        <dbReference type="ARBA" id="ARBA00022741"/>
    </source>
</evidence>
<comment type="caution">
    <text evidence="8">Lacks conserved residue(s) required for the propagation of feature annotation.</text>
</comment>
<comment type="subunit">
    <text evidence="8">Homodimer.</text>
</comment>
<feature type="binding site" evidence="8">
    <location>
        <position position="168"/>
    </location>
    <ligand>
        <name>Mg(2+)</name>
        <dbReference type="ChEBI" id="CHEBI:18420"/>
    </ligand>
</feature>
<dbReference type="CDD" id="cd00553">
    <property type="entry name" value="NAD_synthase"/>
    <property type="match status" value="1"/>
</dbReference>
<dbReference type="InterPro" id="IPR022926">
    <property type="entry name" value="NH(3)-dep_NAD(+)_synth"/>
</dbReference>
<feature type="binding site" evidence="8">
    <location>
        <position position="183"/>
    </location>
    <ligand>
        <name>deamido-NAD(+)</name>
        <dbReference type="ChEBI" id="CHEBI:58437"/>
        <note>ligand shared between two neighboring subunits</note>
    </ligand>
</feature>
<evidence type="ECO:0000256" key="1">
    <source>
        <dbReference type="ARBA" id="ARBA00005859"/>
    </source>
</evidence>
<dbReference type="EC" id="6.3.1.5" evidence="8 10"/>
<keyword evidence="7 8" id="KW-0520">NAD</keyword>
<evidence type="ECO:0000256" key="9">
    <source>
        <dbReference type="RuleBase" id="RU003811"/>
    </source>
</evidence>
<dbReference type="Pfam" id="PF02540">
    <property type="entry name" value="NAD_synthase"/>
    <property type="match status" value="1"/>
</dbReference>
<protein>
    <recommendedName>
        <fullName evidence="8 10">NH(3)-dependent NAD(+) synthetase</fullName>
        <ecNumber evidence="8 10">6.3.1.5</ecNumber>
    </recommendedName>
</protein>
<sequence length="289" mass="32566">MMLPKINSEVVKEEIVNFIREIVNKSSTNGIIIGLSGGIDSTVVAFLSKEAIGKDKIYSYHLYSSTTPKEDTEHARLVSEILGINYKEIYIDTITSEFLDLADLVGSSNLSDLSVLSSSDLTNYNEVSNSFENKSAEGNLKARIRMSMLYYFANMKNCLVAGTGNKSELLIGYFTKYGDGACDFEPIGDIYKTQLRKLAKDWNIPDVIINKPPRAGLWIGQTDEDEIGLTYDVLDQLLYLIVDKNLTNEEILKEMNSSNMEINKVRDKITNNQHKLQFPPSPFEKKKLF</sequence>
<comment type="function">
    <text evidence="8">Catalyzes the ATP-dependent amidation of deamido-NAD to form NAD. Uses ammonia as a nitrogen source.</text>
</comment>
<evidence type="ECO:0000256" key="6">
    <source>
        <dbReference type="ARBA" id="ARBA00022842"/>
    </source>
</evidence>
<accession>A0A1V6N0Y7</accession>
<dbReference type="GO" id="GO:0005737">
    <property type="term" value="C:cytoplasm"/>
    <property type="evidence" value="ECO:0007669"/>
    <property type="project" value="InterPro"/>
</dbReference>
<dbReference type="NCBIfam" id="NF010587">
    <property type="entry name" value="PRK13980.1"/>
    <property type="match status" value="1"/>
</dbReference>
<dbReference type="GO" id="GO:0003952">
    <property type="term" value="F:NAD+ synthase (glutamine-hydrolyzing) activity"/>
    <property type="evidence" value="ECO:0007669"/>
    <property type="project" value="InterPro"/>
</dbReference>
<dbReference type="FunFam" id="3.40.50.620:FF:000106">
    <property type="entry name" value="Glutamine-dependent NAD(+) synthetase"/>
    <property type="match status" value="1"/>
</dbReference>
<feature type="binding site" evidence="8">
    <location>
        <begin position="34"/>
        <end position="41"/>
    </location>
    <ligand>
        <name>ATP</name>
        <dbReference type="ChEBI" id="CHEBI:30616"/>
    </ligand>
</feature>
<dbReference type="InterPro" id="IPR003694">
    <property type="entry name" value="NAD_synthase"/>
</dbReference>
<feature type="domain" description="NAD/GMP synthase" evidence="11">
    <location>
        <begin position="13"/>
        <end position="279"/>
    </location>
</feature>
<keyword evidence="4 8" id="KW-0547">Nucleotide-binding</keyword>
<evidence type="ECO:0000259" key="11">
    <source>
        <dbReference type="Pfam" id="PF02540"/>
    </source>
</evidence>
<reference evidence="12 13" key="1">
    <citation type="submission" date="2014-12" db="EMBL/GenBank/DDBJ databases">
        <title>Genome sequence of Methanobrevibacter arboriphilicus DH1, DSM1125.</title>
        <authorList>
            <person name="Poehlein A."/>
            <person name="Thauer R.K."/>
            <person name="Seedorf H."/>
            <person name="Daniel R."/>
        </authorList>
    </citation>
    <scope>NUCLEOTIDE SEQUENCE [LARGE SCALE GENOMIC DNA]</scope>
    <source>
        <strain evidence="12 13">DH1</strain>
    </source>
</reference>
<comment type="similarity">
    <text evidence="1 8 9">Belongs to the NAD synthetase family.</text>
</comment>
<feature type="binding site" description="in other chain" evidence="8">
    <location>
        <position position="176"/>
    </location>
    <ligand>
        <name>deamido-NAD(+)</name>
        <dbReference type="ChEBI" id="CHEBI:58437"/>
        <note>ligand shared between two neighboring subunits</note>
    </ligand>
</feature>
<comment type="catalytic activity">
    <reaction evidence="8 10">
        <text>deamido-NAD(+) + NH4(+) + ATP = AMP + diphosphate + NAD(+) + H(+)</text>
        <dbReference type="Rhea" id="RHEA:21188"/>
        <dbReference type="ChEBI" id="CHEBI:15378"/>
        <dbReference type="ChEBI" id="CHEBI:28938"/>
        <dbReference type="ChEBI" id="CHEBI:30616"/>
        <dbReference type="ChEBI" id="CHEBI:33019"/>
        <dbReference type="ChEBI" id="CHEBI:57540"/>
        <dbReference type="ChEBI" id="CHEBI:58437"/>
        <dbReference type="ChEBI" id="CHEBI:456215"/>
        <dbReference type="EC" id="6.3.1.5"/>
    </reaction>
</comment>
<dbReference type="EMBL" id="JXMW01000024">
    <property type="protein sequence ID" value="OQD58223.1"/>
    <property type="molecule type" value="Genomic_DNA"/>
</dbReference>
<evidence type="ECO:0000256" key="7">
    <source>
        <dbReference type="ARBA" id="ARBA00023027"/>
    </source>
</evidence>
<feature type="binding site" description="in other chain" evidence="8">
    <location>
        <begin position="274"/>
        <end position="275"/>
    </location>
    <ligand>
        <name>deamido-NAD(+)</name>
        <dbReference type="ChEBI" id="CHEBI:58437"/>
        <note>ligand shared between two neighboring subunits</note>
    </ligand>
</feature>
<dbReference type="HAMAP" id="MF_00193">
    <property type="entry name" value="NadE_ammonia_dep"/>
    <property type="match status" value="1"/>
</dbReference>
<feature type="binding site" evidence="8">
    <location>
        <position position="163"/>
    </location>
    <ligand>
        <name>ATP</name>
        <dbReference type="ChEBI" id="CHEBI:30616"/>
    </ligand>
</feature>
<keyword evidence="5 8" id="KW-0067">ATP-binding</keyword>
<dbReference type="GO" id="GO:0008795">
    <property type="term" value="F:NAD+ synthase activity"/>
    <property type="evidence" value="ECO:0007669"/>
    <property type="project" value="UniProtKB-UniRule"/>
</dbReference>
<evidence type="ECO:0000256" key="3">
    <source>
        <dbReference type="ARBA" id="ARBA00022723"/>
    </source>
</evidence>
<dbReference type="NCBIfam" id="TIGR00552">
    <property type="entry name" value="nadE"/>
    <property type="match status" value="2"/>
</dbReference>
<comment type="pathway">
    <text evidence="8">Cofactor biosynthesis; NAD(+) biosynthesis; NAD(+) from deamido-NAD(+) (ammonia route): step 1/1.</text>
</comment>
<dbReference type="GO" id="GO:0046872">
    <property type="term" value="F:metal ion binding"/>
    <property type="evidence" value="ECO:0007669"/>
    <property type="project" value="UniProtKB-KW"/>
</dbReference>
<dbReference type="GO" id="GO:0004359">
    <property type="term" value="F:glutaminase activity"/>
    <property type="evidence" value="ECO:0007669"/>
    <property type="project" value="InterPro"/>
</dbReference>
<keyword evidence="13" id="KW-1185">Reference proteome</keyword>
<feature type="binding site" evidence="8">
    <location>
        <position position="192"/>
    </location>
    <ligand>
        <name>ATP</name>
        <dbReference type="ChEBI" id="CHEBI:30616"/>
    </ligand>
</feature>
<evidence type="ECO:0000256" key="10">
    <source>
        <dbReference type="RuleBase" id="RU003812"/>
    </source>
</evidence>
<evidence type="ECO:0000256" key="5">
    <source>
        <dbReference type="ARBA" id="ARBA00022840"/>
    </source>
</evidence>
<dbReference type="Gene3D" id="3.40.50.620">
    <property type="entry name" value="HUPs"/>
    <property type="match status" value="1"/>
</dbReference>
<dbReference type="PANTHER" id="PTHR23090">
    <property type="entry name" value="NH 3 /GLUTAMINE-DEPENDENT NAD + SYNTHETASE"/>
    <property type="match status" value="1"/>
</dbReference>
<dbReference type="RefSeq" id="WP_143746182.1">
    <property type="nucleotide sequence ID" value="NZ_JXMW01000024.1"/>
</dbReference>
<keyword evidence="3 8" id="KW-0479">Metal-binding</keyword>
<proteinExistence type="inferred from homology"/>
<gene>
    <name evidence="8 12" type="primary">nadE</name>
    <name evidence="12" type="ORF">MBBAR_24c00210</name>
</gene>
<dbReference type="InterPro" id="IPR014729">
    <property type="entry name" value="Rossmann-like_a/b/a_fold"/>
</dbReference>
<name>A0A1V6N0Y7_METAZ</name>
<evidence type="ECO:0000313" key="12">
    <source>
        <dbReference type="EMBL" id="OQD58223.1"/>
    </source>
</evidence>
<dbReference type="GO" id="GO:0009435">
    <property type="term" value="P:NAD+ biosynthetic process"/>
    <property type="evidence" value="ECO:0007669"/>
    <property type="project" value="UniProtKB-UniRule"/>
</dbReference>
<comment type="caution">
    <text evidence="12">The sequence shown here is derived from an EMBL/GenBank/DDBJ whole genome shotgun (WGS) entry which is preliminary data.</text>
</comment>
<dbReference type="OrthoDB" id="39312at2157"/>
<evidence type="ECO:0000313" key="13">
    <source>
        <dbReference type="Proteomes" id="UP000191661"/>
    </source>
</evidence>